<gene>
    <name evidence="1" type="ORF">C0V82_17615</name>
</gene>
<dbReference type="PROSITE" id="PS51257">
    <property type="entry name" value="PROKAR_LIPOPROTEIN"/>
    <property type="match status" value="1"/>
</dbReference>
<organism evidence="1 2">
    <name type="scientific">Niveispirillum cyanobacteriorum</name>
    <dbReference type="NCBI Taxonomy" id="1612173"/>
    <lineage>
        <taxon>Bacteria</taxon>
        <taxon>Pseudomonadati</taxon>
        <taxon>Pseudomonadota</taxon>
        <taxon>Alphaproteobacteria</taxon>
        <taxon>Rhodospirillales</taxon>
        <taxon>Azospirillaceae</taxon>
        <taxon>Niveispirillum</taxon>
    </lineage>
</organism>
<accession>A0A2K9NIE8</accession>
<dbReference type="EMBL" id="CP025612">
    <property type="protein sequence ID" value="AUN32843.1"/>
    <property type="molecule type" value="Genomic_DNA"/>
</dbReference>
<name>A0A2K9NIE8_9PROT</name>
<dbReference type="RefSeq" id="WP_102114371.1">
    <property type="nucleotide sequence ID" value="NZ_BMGN01000006.1"/>
</dbReference>
<sequence length="78" mass="7446">MSIAYAKAGIAALTLTFTLAACGSNMQERAASGALIGAGTGAVLGGSLGSAALGGLAGAGAGVVVNEVQKDKQKKRKP</sequence>
<dbReference type="Proteomes" id="UP000234752">
    <property type="component" value="Chromosome eg_2"/>
</dbReference>
<dbReference type="AlphaFoldDB" id="A0A2K9NIE8"/>
<evidence type="ECO:0000313" key="2">
    <source>
        <dbReference type="Proteomes" id="UP000234752"/>
    </source>
</evidence>
<evidence type="ECO:0000313" key="1">
    <source>
        <dbReference type="EMBL" id="AUN32843.1"/>
    </source>
</evidence>
<dbReference type="KEGG" id="ncb:C0V82_17615"/>
<keyword evidence="2" id="KW-1185">Reference proteome</keyword>
<proteinExistence type="predicted"/>
<protein>
    <submittedName>
        <fullName evidence="1">Uncharacterized protein</fullName>
    </submittedName>
</protein>
<reference evidence="1 2" key="1">
    <citation type="submission" date="2017-12" db="EMBL/GenBank/DDBJ databases">
        <title>Genomes of bacteria within cyanobacterial aggregates.</title>
        <authorList>
            <person name="Cai H."/>
        </authorList>
    </citation>
    <scope>NUCLEOTIDE SEQUENCE [LARGE SCALE GENOMIC DNA]</scope>
    <source>
        <strain evidence="1 2">TH16</strain>
    </source>
</reference>